<evidence type="ECO:0000256" key="1">
    <source>
        <dbReference type="SAM" id="MobiDB-lite"/>
    </source>
</evidence>
<feature type="chain" id="PRO_5016413207" description="Alginate export domain-containing protein" evidence="2">
    <location>
        <begin position="22"/>
        <end position="619"/>
    </location>
</feature>
<name>A0A328BRB6_9CAUL</name>
<dbReference type="Proteomes" id="UP000249524">
    <property type="component" value="Unassembled WGS sequence"/>
</dbReference>
<evidence type="ECO:0000313" key="4">
    <source>
        <dbReference type="Proteomes" id="UP000249524"/>
    </source>
</evidence>
<protein>
    <recommendedName>
        <fullName evidence="5">Alginate export domain-containing protein</fullName>
    </recommendedName>
</protein>
<dbReference type="AlphaFoldDB" id="A0A328BRB6"/>
<feature type="compositionally biased region" description="Pro residues" evidence="1">
    <location>
        <begin position="40"/>
        <end position="53"/>
    </location>
</feature>
<dbReference type="OrthoDB" id="244259at2"/>
<comment type="caution">
    <text evidence="3">The sequence shown here is derived from an EMBL/GenBank/DDBJ whole genome shotgun (WGS) entry which is preliminary data.</text>
</comment>
<keyword evidence="2" id="KW-0732">Signal</keyword>
<proteinExistence type="predicted"/>
<feature type="compositionally biased region" description="Low complexity" evidence="1">
    <location>
        <begin position="21"/>
        <end position="39"/>
    </location>
</feature>
<feature type="signal peptide" evidence="2">
    <location>
        <begin position="1"/>
        <end position="21"/>
    </location>
</feature>
<feature type="region of interest" description="Disordered" evidence="1">
    <location>
        <begin position="21"/>
        <end position="71"/>
    </location>
</feature>
<keyword evidence="4" id="KW-1185">Reference proteome</keyword>
<evidence type="ECO:0008006" key="5">
    <source>
        <dbReference type="Google" id="ProtNLM"/>
    </source>
</evidence>
<dbReference type="EMBL" id="QFYS01000001">
    <property type="protein sequence ID" value="RAK68556.1"/>
    <property type="molecule type" value="Genomic_DNA"/>
</dbReference>
<reference evidence="3 4" key="1">
    <citation type="submission" date="2018-05" db="EMBL/GenBank/DDBJ databases">
        <authorList>
            <person name="Lanie J.A."/>
            <person name="Ng W.-L."/>
            <person name="Kazmierczak K.M."/>
            <person name="Andrzejewski T.M."/>
            <person name="Davidsen T.M."/>
            <person name="Wayne K.J."/>
            <person name="Tettelin H."/>
            <person name="Glass J.I."/>
            <person name="Rusch D."/>
            <person name="Podicherti R."/>
            <person name="Tsui H.-C.T."/>
            <person name="Winkler M.E."/>
        </authorList>
    </citation>
    <scope>NUCLEOTIDE SEQUENCE [LARGE SCALE GENOMIC DNA]</scope>
    <source>
        <strain evidence="3 4">BUT-10</strain>
    </source>
</reference>
<organism evidence="3 4">
    <name type="scientific">Phenylobacterium kunshanense</name>
    <dbReference type="NCBI Taxonomy" id="1445034"/>
    <lineage>
        <taxon>Bacteria</taxon>
        <taxon>Pseudomonadati</taxon>
        <taxon>Pseudomonadota</taxon>
        <taxon>Alphaproteobacteria</taxon>
        <taxon>Caulobacterales</taxon>
        <taxon>Caulobacteraceae</taxon>
        <taxon>Phenylobacterium</taxon>
    </lineage>
</organism>
<sequence length="619" mass="68396">MRSAPLLAFAAAAALGGPALAAQEHGAQPSPTSAAQPAGPEAPQPEGAPPPVDEQPLEGRARPGLFKAPPPPVVIPENPGAVRAPPPEAFDPAQSVPIPDRWRLAGALGVVKSRWFDPYNQNFWKGDIPIKGTEDWFFAATAISDTVIEPRSFPIPVGVQTTSRPGSLDIFGKDSSLVVAQTVIAAASLIKGSTAYKPPEMEFRVALAYQHNYVDVPERRVLYVEPSRKSRRSDSFIGVQEAFFDYHLRDVSDRYDFDSVRVGIQPFSSEFRGFLFQDNQLGVRFFGNRDNNRFQYNLAAFWRIEKDTNSGLNDIGQDLRKDYVFIASMYRQDLPFPGITSQVMVAHNRNREGDEIYVDKNGFPQRPALLGNLRGRDYDVTYLGYSTDGRVGRVNLTASAFYAFGEDRNNTFTGRKAKIRSWFVAAEPSIDLDWTRLRLQGLYASADKDPYDNRERGFDAIFENPQFAGSDTSYWIRQTIPLAGGGRVIGVNGRNGVLNSLRSSKEEGQSNFNNPGTVLLGGGADFDVTPELRVTTNLNHLAFADTAILQALRQEGSIPKSLGWDASVSTIWRPKMSQNIVLRASAAAFDPGKGFKDLFTNSPRHKRYYSVLLNAVLTF</sequence>
<evidence type="ECO:0000256" key="2">
    <source>
        <dbReference type="SAM" id="SignalP"/>
    </source>
</evidence>
<gene>
    <name evidence="3" type="ORF">DJ019_00570</name>
</gene>
<accession>A0A328BRB6</accession>
<evidence type="ECO:0000313" key="3">
    <source>
        <dbReference type="EMBL" id="RAK68556.1"/>
    </source>
</evidence>
<dbReference type="RefSeq" id="WP_111274048.1">
    <property type="nucleotide sequence ID" value="NZ_QFYS01000001.1"/>
</dbReference>